<feature type="binding site" evidence="6">
    <location>
        <position position="279"/>
    </location>
    <ligand>
        <name>ATP</name>
        <dbReference type="ChEBI" id="CHEBI:30616"/>
    </ligand>
</feature>
<dbReference type="InterPro" id="IPR002314">
    <property type="entry name" value="aa-tRNA-synt_IIb"/>
</dbReference>
<dbReference type="PROSITE" id="PS50862">
    <property type="entry name" value="AA_TRNA_LIGASE_II"/>
    <property type="match status" value="1"/>
</dbReference>
<comment type="pathway">
    <text evidence="6">Aminoacyl-tRNA biosynthesis; selenocysteinyl-tRNA(Sec) biosynthesis; L-seryl-tRNA(Sec) from L-serine and tRNA(Sec): step 1/1.</text>
</comment>
<dbReference type="EC" id="6.1.1.11" evidence="6"/>
<dbReference type="InterPro" id="IPR006195">
    <property type="entry name" value="aa-tRNA-synth_II"/>
</dbReference>
<protein>
    <recommendedName>
        <fullName evidence="6">Serine--tRNA ligase</fullName>
        <ecNumber evidence="6">6.1.1.11</ecNumber>
    </recommendedName>
    <alternativeName>
        <fullName evidence="6">Seryl-tRNA synthetase</fullName>
        <shortName evidence="6">SerRS</shortName>
    </alternativeName>
    <alternativeName>
        <fullName evidence="6">Seryl-tRNA(Ser/Sec) synthetase</fullName>
    </alternativeName>
</protein>
<feature type="binding site" evidence="6 8">
    <location>
        <begin position="263"/>
        <end position="265"/>
    </location>
    <ligand>
        <name>ATP</name>
        <dbReference type="ChEBI" id="CHEBI:30616"/>
    </ligand>
</feature>
<dbReference type="InterPro" id="IPR045864">
    <property type="entry name" value="aa-tRNA-synth_II/BPL/LPL"/>
</dbReference>
<feature type="site" description="Important for serine binding" evidence="7">
    <location>
        <position position="385"/>
    </location>
</feature>
<dbReference type="GO" id="GO:0005524">
    <property type="term" value="F:ATP binding"/>
    <property type="evidence" value="ECO:0007669"/>
    <property type="project" value="UniProtKB-UniRule"/>
</dbReference>
<feature type="binding site" evidence="6 7">
    <location>
        <position position="286"/>
    </location>
    <ligand>
        <name>L-serine</name>
        <dbReference type="ChEBI" id="CHEBI:33384"/>
    </ligand>
</feature>
<evidence type="ECO:0000256" key="8">
    <source>
        <dbReference type="PIRSR" id="PIRSR001529-2"/>
    </source>
</evidence>
<comment type="similarity">
    <text evidence="6">Belongs to the class-II aminoacyl-tRNA synthetase family. Type-1 seryl-tRNA synthetase subfamily.</text>
</comment>
<feature type="binding site" evidence="6 8">
    <location>
        <begin position="350"/>
        <end position="353"/>
    </location>
    <ligand>
        <name>ATP</name>
        <dbReference type="ChEBI" id="CHEBI:30616"/>
    </ligand>
</feature>
<gene>
    <name evidence="6 11" type="primary">serS</name>
    <name evidence="11" type="ORF">JW744_03010</name>
</gene>
<evidence type="ECO:0000256" key="6">
    <source>
        <dbReference type="HAMAP-Rule" id="MF_00176"/>
    </source>
</evidence>
<keyword evidence="2 6" id="KW-0547">Nucleotide-binding</keyword>
<keyword evidence="4 6" id="KW-0648">Protein biosynthesis</keyword>
<dbReference type="InterPro" id="IPR002317">
    <property type="entry name" value="Ser-tRNA-ligase_type_1"/>
</dbReference>
<dbReference type="InterPro" id="IPR015866">
    <property type="entry name" value="Ser-tRNA-synth_1_N"/>
</dbReference>
<keyword evidence="1 6" id="KW-0436">Ligase</keyword>
<dbReference type="AlphaFoldDB" id="A0A938YX25"/>
<feature type="binding site" evidence="7">
    <location>
        <position position="232"/>
    </location>
    <ligand>
        <name>L-serine</name>
        <dbReference type="ChEBI" id="CHEBI:33384"/>
    </ligand>
</feature>
<feature type="domain" description="Aminoacyl-transfer RNA synthetases class-II family profile" evidence="10">
    <location>
        <begin position="179"/>
        <end position="410"/>
    </location>
</feature>
<evidence type="ECO:0000256" key="2">
    <source>
        <dbReference type="ARBA" id="ARBA00022741"/>
    </source>
</evidence>
<dbReference type="SUPFAM" id="SSF46589">
    <property type="entry name" value="tRNA-binding arm"/>
    <property type="match status" value="1"/>
</dbReference>
<evidence type="ECO:0000256" key="1">
    <source>
        <dbReference type="ARBA" id="ARBA00022598"/>
    </source>
</evidence>
<dbReference type="CDD" id="cd00770">
    <property type="entry name" value="SerRS_core"/>
    <property type="match status" value="1"/>
</dbReference>
<dbReference type="HAMAP" id="MF_00176">
    <property type="entry name" value="Ser_tRNA_synth_type1"/>
    <property type="match status" value="1"/>
</dbReference>
<dbReference type="InterPro" id="IPR033729">
    <property type="entry name" value="SerRS_core"/>
</dbReference>
<feature type="binding site" evidence="7">
    <location>
        <position position="263"/>
    </location>
    <ligand>
        <name>L-serine</name>
        <dbReference type="ChEBI" id="CHEBI:33384"/>
    </ligand>
</feature>
<name>A0A938YX25_9ARCH</name>
<feature type="coiled-coil region" evidence="9">
    <location>
        <begin position="40"/>
        <end position="105"/>
    </location>
</feature>
<dbReference type="GO" id="GO:0006434">
    <property type="term" value="P:seryl-tRNA aminoacylation"/>
    <property type="evidence" value="ECO:0007669"/>
    <property type="project" value="UniProtKB-UniRule"/>
</dbReference>
<dbReference type="PANTHER" id="PTHR11778">
    <property type="entry name" value="SERYL-TRNA SYNTHETASE"/>
    <property type="match status" value="1"/>
</dbReference>
<comment type="caution">
    <text evidence="11">The sequence shown here is derived from an EMBL/GenBank/DDBJ whole genome shotgun (WGS) entry which is preliminary data.</text>
</comment>
<feature type="binding site" evidence="7">
    <location>
        <position position="383"/>
    </location>
    <ligand>
        <name>L-serine</name>
        <dbReference type="ChEBI" id="CHEBI:33384"/>
    </ligand>
</feature>
<dbReference type="InterPro" id="IPR042103">
    <property type="entry name" value="SerRS_1_N_sf"/>
</dbReference>
<comment type="catalytic activity">
    <reaction evidence="6">
        <text>tRNA(Ser) + L-serine + ATP = L-seryl-tRNA(Ser) + AMP + diphosphate + H(+)</text>
        <dbReference type="Rhea" id="RHEA:12292"/>
        <dbReference type="Rhea" id="RHEA-COMP:9669"/>
        <dbReference type="Rhea" id="RHEA-COMP:9703"/>
        <dbReference type="ChEBI" id="CHEBI:15378"/>
        <dbReference type="ChEBI" id="CHEBI:30616"/>
        <dbReference type="ChEBI" id="CHEBI:33019"/>
        <dbReference type="ChEBI" id="CHEBI:33384"/>
        <dbReference type="ChEBI" id="CHEBI:78442"/>
        <dbReference type="ChEBI" id="CHEBI:78533"/>
        <dbReference type="ChEBI" id="CHEBI:456215"/>
        <dbReference type="EC" id="6.1.1.11"/>
    </reaction>
</comment>
<accession>A0A938YX25</accession>
<evidence type="ECO:0000256" key="5">
    <source>
        <dbReference type="ARBA" id="ARBA00023146"/>
    </source>
</evidence>
<dbReference type="GO" id="GO:0004828">
    <property type="term" value="F:serine-tRNA ligase activity"/>
    <property type="evidence" value="ECO:0007669"/>
    <property type="project" value="UniProtKB-UniRule"/>
</dbReference>
<dbReference type="Proteomes" id="UP000809243">
    <property type="component" value="Unassembled WGS sequence"/>
</dbReference>
<keyword evidence="3 6" id="KW-0067">ATP-binding</keyword>
<dbReference type="Pfam" id="PF00587">
    <property type="entry name" value="tRNA-synt_2b"/>
    <property type="match status" value="1"/>
</dbReference>
<evidence type="ECO:0000313" key="11">
    <source>
        <dbReference type="EMBL" id="MBN2067410.1"/>
    </source>
</evidence>
<keyword evidence="9" id="KW-0175">Coiled coil</keyword>
<dbReference type="NCBIfam" id="TIGR00414">
    <property type="entry name" value="serS"/>
    <property type="match status" value="1"/>
</dbReference>
<sequence>MLDINFLREDPSLVEKDLKKRNAPEKLKWLDDLLKKDREWRALKLDIDKLRQRRNELSRQVDSLRKEGKDTSALLRGAKQVPGLIGEKEEQAQKLKEKVDVYLMRLPNILHESVPPGKSDEDNVVVRKHGRAVKPAFEVKHHGQLAADLGIADFERAVKISGAGFFILKGSLALLDIALQRLAIDLLLKKGFTLIQPPFMIRRAPYEGVVDLDDFENVMYKIEGEDQYLIATSEHPMGSMYMGEILEESQLPMKLAGVSACFRKEIGKHGLDERGFFRVHQFNKIEQFVFCRPEQSWKLHEELVKNAEELLKKLEIPYNVTNVCTGDIGAVAAKKYDVNGWSPREQKYIELMSCSNCTGYQAARLGIKYRKKSGEKELAHTLNSTMVATTRTLRCIIENCQTKKGTIKVPKALQKHMNGLKEIKQEK</sequence>
<evidence type="ECO:0000256" key="7">
    <source>
        <dbReference type="PIRSR" id="PIRSR001529-1"/>
    </source>
</evidence>
<dbReference type="Gene3D" id="3.30.930.10">
    <property type="entry name" value="Bira Bifunctional Protein, Domain 2"/>
    <property type="match status" value="1"/>
</dbReference>
<proteinExistence type="inferred from homology"/>
<dbReference type="EMBL" id="JAFGDB010000047">
    <property type="protein sequence ID" value="MBN2067410.1"/>
    <property type="molecule type" value="Genomic_DNA"/>
</dbReference>
<dbReference type="PRINTS" id="PR00981">
    <property type="entry name" value="TRNASYNTHSER"/>
</dbReference>
<feature type="binding site" evidence="8">
    <location>
        <begin position="279"/>
        <end position="282"/>
    </location>
    <ligand>
        <name>ATP</name>
        <dbReference type="ChEBI" id="CHEBI:30616"/>
    </ligand>
</feature>
<feature type="binding site" evidence="6">
    <location>
        <begin position="232"/>
        <end position="234"/>
    </location>
    <ligand>
        <name>L-serine</name>
        <dbReference type="ChEBI" id="CHEBI:33384"/>
    </ligand>
</feature>
<reference evidence="11" key="1">
    <citation type="submission" date="2021-01" db="EMBL/GenBank/DDBJ databases">
        <title>Active Sulfur Cycling in an Early Earth Analoge.</title>
        <authorList>
            <person name="Hahn C.R."/>
            <person name="Youssef N.H."/>
            <person name="Elshahed M."/>
        </authorList>
    </citation>
    <scope>NUCLEOTIDE SEQUENCE</scope>
    <source>
        <strain evidence="11">Zod_Metabat.1151</strain>
    </source>
</reference>
<evidence type="ECO:0000313" key="12">
    <source>
        <dbReference type="Proteomes" id="UP000809243"/>
    </source>
</evidence>
<comment type="subcellular location">
    <subcellularLocation>
        <location evidence="6">Cytoplasm</location>
    </subcellularLocation>
</comment>
<dbReference type="SUPFAM" id="SSF55681">
    <property type="entry name" value="Class II aaRS and biotin synthetases"/>
    <property type="match status" value="1"/>
</dbReference>
<comment type="subunit">
    <text evidence="6">Homodimer. The tRNA molecule binds across the dimer.</text>
</comment>
<evidence type="ECO:0000256" key="9">
    <source>
        <dbReference type="SAM" id="Coils"/>
    </source>
</evidence>
<comment type="domain">
    <text evidence="6">Consists of two distinct domains, a catalytic core and a N-terminal extension that is involved in tRNA binding.</text>
</comment>
<keyword evidence="6" id="KW-0963">Cytoplasm</keyword>
<comment type="catalytic activity">
    <reaction evidence="6">
        <text>tRNA(Sec) + L-serine + ATP = L-seryl-tRNA(Sec) + AMP + diphosphate + H(+)</text>
        <dbReference type="Rhea" id="RHEA:42580"/>
        <dbReference type="Rhea" id="RHEA-COMP:9742"/>
        <dbReference type="Rhea" id="RHEA-COMP:10128"/>
        <dbReference type="ChEBI" id="CHEBI:15378"/>
        <dbReference type="ChEBI" id="CHEBI:30616"/>
        <dbReference type="ChEBI" id="CHEBI:33019"/>
        <dbReference type="ChEBI" id="CHEBI:33384"/>
        <dbReference type="ChEBI" id="CHEBI:78442"/>
        <dbReference type="ChEBI" id="CHEBI:78533"/>
        <dbReference type="ChEBI" id="CHEBI:456215"/>
        <dbReference type="EC" id="6.1.1.11"/>
    </reaction>
</comment>
<dbReference type="Pfam" id="PF02403">
    <property type="entry name" value="Seryl_tRNA_N"/>
    <property type="match status" value="1"/>
</dbReference>
<evidence type="ECO:0000256" key="3">
    <source>
        <dbReference type="ARBA" id="ARBA00022840"/>
    </source>
</evidence>
<dbReference type="GO" id="GO:0016260">
    <property type="term" value="P:selenocysteine biosynthetic process"/>
    <property type="evidence" value="ECO:0007669"/>
    <property type="project" value="UniProtKB-UniRule"/>
</dbReference>
<dbReference type="Gene3D" id="1.10.287.40">
    <property type="entry name" value="Serine-tRNA synthetase, tRNA binding domain"/>
    <property type="match status" value="1"/>
</dbReference>
<dbReference type="GO" id="GO:0005737">
    <property type="term" value="C:cytoplasm"/>
    <property type="evidence" value="ECO:0007669"/>
    <property type="project" value="UniProtKB-SubCell"/>
</dbReference>
<dbReference type="PIRSF" id="PIRSF001529">
    <property type="entry name" value="Ser-tRNA-synth_IIa"/>
    <property type="match status" value="1"/>
</dbReference>
<feature type="binding site" evidence="6">
    <location>
        <position position="385"/>
    </location>
    <ligand>
        <name>L-serine</name>
        <dbReference type="ChEBI" id="CHEBI:33384"/>
    </ligand>
</feature>
<comment type="function">
    <text evidence="6">Catalyzes the attachment of serine to tRNA(Ser). Is also able to aminoacylate tRNA(Sec) with serine, to form the misacylated tRNA L-seryl-tRNA(Sec), which will be further converted into selenocysteinyl-tRNA(Sec).</text>
</comment>
<evidence type="ECO:0000256" key="4">
    <source>
        <dbReference type="ARBA" id="ARBA00022917"/>
    </source>
</evidence>
<evidence type="ECO:0000259" key="10">
    <source>
        <dbReference type="PROSITE" id="PS50862"/>
    </source>
</evidence>
<organism evidence="11 12">
    <name type="scientific">Candidatus Iainarchaeum sp</name>
    <dbReference type="NCBI Taxonomy" id="3101447"/>
    <lineage>
        <taxon>Archaea</taxon>
        <taxon>Candidatus Iainarchaeota</taxon>
        <taxon>Candidatus Iainarchaeia</taxon>
        <taxon>Candidatus Iainarchaeales</taxon>
        <taxon>Candidatus Iainarchaeaceae</taxon>
        <taxon>Candidatus Iainarchaeum</taxon>
    </lineage>
</organism>
<dbReference type="InterPro" id="IPR010978">
    <property type="entry name" value="tRNA-bd_arm"/>
</dbReference>
<keyword evidence="5 6" id="KW-0030">Aminoacyl-tRNA synthetase</keyword>